<dbReference type="Proteomes" id="UP001275084">
    <property type="component" value="Unassembled WGS sequence"/>
</dbReference>
<evidence type="ECO:0000313" key="3">
    <source>
        <dbReference type="EMBL" id="KAK3348634.1"/>
    </source>
</evidence>
<reference evidence="3" key="1">
    <citation type="journal article" date="2023" name="Mol. Phylogenet. Evol.">
        <title>Genome-scale phylogeny and comparative genomics of the fungal order Sordariales.</title>
        <authorList>
            <person name="Hensen N."/>
            <person name="Bonometti L."/>
            <person name="Westerberg I."/>
            <person name="Brannstrom I.O."/>
            <person name="Guillou S."/>
            <person name="Cros-Aarteil S."/>
            <person name="Calhoun S."/>
            <person name="Haridas S."/>
            <person name="Kuo A."/>
            <person name="Mondo S."/>
            <person name="Pangilinan J."/>
            <person name="Riley R."/>
            <person name="LaButti K."/>
            <person name="Andreopoulos B."/>
            <person name="Lipzen A."/>
            <person name="Chen C."/>
            <person name="Yan M."/>
            <person name="Daum C."/>
            <person name="Ng V."/>
            <person name="Clum A."/>
            <person name="Steindorff A."/>
            <person name="Ohm R.A."/>
            <person name="Martin F."/>
            <person name="Silar P."/>
            <person name="Natvig D.O."/>
            <person name="Lalanne C."/>
            <person name="Gautier V."/>
            <person name="Ament-Velasquez S.L."/>
            <person name="Kruys A."/>
            <person name="Hutchinson M.I."/>
            <person name="Powell A.J."/>
            <person name="Barry K."/>
            <person name="Miller A.N."/>
            <person name="Grigoriev I.V."/>
            <person name="Debuchy R."/>
            <person name="Gladieux P."/>
            <person name="Hiltunen Thoren M."/>
            <person name="Johannesson H."/>
        </authorList>
    </citation>
    <scope>NUCLEOTIDE SEQUENCE</scope>
    <source>
        <strain evidence="3">CBS 955.72</strain>
    </source>
</reference>
<feature type="region of interest" description="Disordered" evidence="1">
    <location>
        <begin position="156"/>
        <end position="281"/>
    </location>
</feature>
<feature type="compositionally biased region" description="Low complexity" evidence="1">
    <location>
        <begin position="218"/>
        <end position="236"/>
    </location>
</feature>
<dbReference type="AlphaFoldDB" id="A0AAJ0HD28"/>
<keyword evidence="4" id="KW-1185">Reference proteome</keyword>
<comment type="caution">
    <text evidence="3">The sequence shown here is derived from an EMBL/GenBank/DDBJ whole genome shotgun (WGS) entry which is preliminary data.</text>
</comment>
<feature type="transmembrane region" description="Helical" evidence="2">
    <location>
        <begin position="126"/>
        <end position="152"/>
    </location>
</feature>
<organism evidence="3 4">
    <name type="scientific">Lasiosphaeria hispida</name>
    <dbReference type="NCBI Taxonomy" id="260671"/>
    <lineage>
        <taxon>Eukaryota</taxon>
        <taxon>Fungi</taxon>
        <taxon>Dikarya</taxon>
        <taxon>Ascomycota</taxon>
        <taxon>Pezizomycotina</taxon>
        <taxon>Sordariomycetes</taxon>
        <taxon>Sordariomycetidae</taxon>
        <taxon>Sordariales</taxon>
        <taxon>Lasiosphaeriaceae</taxon>
        <taxon>Lasiosphaeria</taxon>
    </lineage>
</organism>
<evidence type="ECO:0000313" key="4">
    <source>
        <dbReference type="Proteomes" id="UP001275084"/>
    </source>
</evidence>
<keyword evidence="2" id="KW-1133">Transmembrane helix</keyword>
<feature type="compositionally biased region" description="Low complexity" evidence="1">
    <location>
        <begin position="97"/>
        <end position="114"/>
    </location>
</feature>
<gene>
    <name evidence="3" type="ORF">B0T25DRAFT_569313</name>
</gene>
<accession>A0AAJ0HD28</accession>
<evidence type="ECO:0000256" key="1">
    <source>
        <dbReference type="SAM" id="MobiDB-lite"/>
    </source>
</evidence>
<name>A0AAJ0HD28_9PEZI</name>
<keyword evidence="2" id="KW-0472">Membrane</keyword>
<reference evidence="3" key="2">
    <citation type="submission" date="2023-06" db="EMBL/GenBank/DDBJ databases">
        <authorList>
            <consortium name="Lawrence Berkeley National Laboratory"/>
            <person name="Haridas S."/>
            <person name="Hensen N."/>
            <person name="Bonometti L."/>
            <person name="Westerberg I."/>
            <person name="Brannstrom I.O."/>
            <person name="Guillou S."/>
            <person name="Cros-Aarteil S."/>
            <person name="Calhoun S."/>
            <person name="Kuo A."/>
            <person name="Mondo S."/>
            <person name="Pangilinan J."/>
            <person name="Riley R."/>
            <person name="Labutti K."/>
            <person name="Andreopoulos B."/>
            <person name="Lipzen A."/>
            <person name="Chen C."/>
            <person name="Yanf M."/>
            <person name="Daum C."/>
            <person name="Ng V."/>
            <person name="Clum A."/>
            <person name="Steindorff A."/>
            <person name="Ohm R."/>
            <person name="Martin F."/>
            <person name="Silar P."/>
            <person name="Natvig D."/>
            <person name="Lalanne C."/>
            <person name="Gautier V."/>
            <person name="Ament-Velasquez S.L."/>
            <person name="Kruys A."/>
            <person name="Hutchinson M.I."/>
            <person name="Powell A.J."/>
            <person name="Barry K."/>
            <person name="Miller A.N."/>
            <person name="Grigoriev I.V."/>
            <person name="Debuchy R."/>
            <person name="Gladieux P."/>
            <person name="Thoren M.H."/>
            <person name="Johannesson H."/>
        </authorList>
    </citation>
    <scope>NUCLEOTIDE SEQUENCE</scope>
    <source>
        <strain evidence="3">CBS 955.72</strain>
    </source>
</reference>
<sequence>MLPVADPIQCQYGLICSTAAGHVGCCASTDTACNIATACLDFTAFQQGLCSGKGVSTDCCSNTASQFCNILTYIDLPYQSIIGCGPVQYRAPLYANPTSSGTTSRASTGTATGDGDTEPPTPDPPVGAIVGGVVGGIAALALLAALITWLALRKRGKNKRSGPLNNPQGPPTLEHPHQGGSPLDPRNSILKPAGTTALFATPHSPTSPGFASPPPPFSAYSPYGGPSTASGGPSPGERAVSVMSAPPQQQSGDRFQPPPAEMSAEPLERVVHELSEQGPGR</sequence>
<dbReference type="EMBL" id="JAUIQD010000005">
    <property type="protein sequence ID" value="KAK3348634.1"/>
    <property type="molecule type" value="Genomic_DNA"/>
</dbReference>
<feature type="region of interest" description="Disordered" evidence="1">
    <location>
        <begin position="97"/>
        <end position="127"/>
    </location>
</feature>
<keyword evidence="2" id="KW-0812">Transmembrane</keyword>
<feature type="compositionally biased region" description="Basic and acidic residues" evidence="1">
    <location>
        <begin position="266"/>
        <end position="275"/>
    </location>
</feature>
<protein>
    <submittedName>
        <fullName evidence="3">Uncharacterized protein</fullName>
    </submittedName>
</protein>
<evidence type="ECO:0000256" key="2">
    <source>
        <dbReference type="SAM" id="Phobius"/>
    </source>
</evidence>
<proteinExistence type="predicted"/>